<gene>
    <name evidence="1" type="ORF">DCAF_LOCUS25099</name>
</gene>
<dbReference type="EMBL" id="CAWUPB010001194">
    <property type="protein sequence ID" value="CAK7354166.1"/>
    <property type="molecule type" value="Genomic_DNA"/>
</dbReference>
<dbReference type="Proteomes" id="UP001314170">
    <property type="component" value="Unassembled WGS sequence"/>
</dbReference>
<feature type="non-terminal residue" evidence="1">
    <location>
        <position position="1"/>
    </location>
</feature>
<protein>
    <submittedName>
        <fullName evidence="1">Uncharacterized protein</fullName>
    </submittedName>
</protein>
<sequence length="53" mass="5931">ELPTIVNSDIDLSLDISSSRDVAPHEQPLDDHVYQFAILLPVEEIEDSGRLID</sequence>
<evidence type="ECO:0000313" key="1">
    <source>
        <dbReference type="EMBL" id="CAK7354166.1"/>
    </source>
</evidence>
<comment type="caution">
    <text evidence="1">The sequence shown here is derived from an EMBL/GenBank/DDBJ whole genome shotgun (WGS) entry which is preliminary data.</text>
</comment>
<organism evidence="1 2">
    <name type="scientific">Dovyalis caffra</name>
    <dbReference type="NCBI Taxonomy" id="77055"/>
    <lineage>
        <taxon>Eukaryota</taxon>
        <taxon>Viridiplantae</taxon>
        <taxon>Streptophyta</taxon>
        <taxon>Embryophyta</taxon>
        <taxon>Tracheophyta</taxon>
        <taxon>Spermatophyta</taxon>
        <taxon>Magnoliopsida</taxon>
        <taxon>eudicotyledons</taxon>
        <taxon>Gunneridae</taxon>
        <taxon>Pentapetalae</taxon>
        <taxon>rosids</taxon>
        <taxon>fabids</taxon>
        <taxon>Malpighiales</taxon>
        <taxon>Salicaceae</taxon>
        <taxon>Flacourtieae</taxon>
        <taxon>Dovyalis</taxon>
    </lineage>
</organism>
<evidence type="ECO:0000313" key="2">
    <source>
        <dbReference type="Proteomes" id="UP001314170"/>
    </source>
</evidence>
<proteinExistence type="predicted"/>
<dbReference type="AlphaFoldDB" id="A0AAV1SLV7"/>
<name>A0AAV1SLV7_9ROSI</name>
<keyword evidence="2" id="KW-1185">Reference proteome</keyword>
<reference evidence="1 2" key="1">
    <citation type="submission" date="2024-01" db="EMBL/GenBank/DDBJ databases">
        <authorList>
            <person name="Waweru B."/>
        </authorList>
    </citation>
    <scope>NUCLEOTIDE SEQUENCE [LARGE SCALE GENOMIC DNA]</scope>
</reference>
<accession>A0AAV1SLV7</accession>